<evidence type="ECO:0000313" key="1">
    <source>
        <dbReference type="EMBL" id="KAJ0081564.1"/>
    </source>
</evidence>
<dbReference type="Proteomes" id="UP001164250">
    <property type="component" value="Chromosome 12"/>
</dbReference>
<proteinExistence type="predicted"/>
<comment type="caution">
    <text evidence="1">The sequence shown here is derived from an EMBL/GenBank/DDBJ whole genome shotgun (WGS) entry which is preliminary data.</text>
</comment>
<sequence>MFVCRFSDASVSNGQRKMSSVASMMQMRFLIVLKFLGGDALKEVIEKAELYQLQVPDRAMLFMNFFLNQ</sequence>
<reference evidence="2" key="1">
    <citation type="journal article" date="2023" name="G3 (Bethesda)">
        <title>Genome assembly and association tests identify interacting loci associated with vigor, precocity, and sex in interspecific pistachio rootstocks.</title>
        <authorList>
            <person name="Palmer W."/>
            <person name="Jacygrad E."/>
            <person name="Sagayaradj S."/>
            <person name="Cavanaugh K."/>
            <person name="Han R."/>
            <person name="Bertier L."/>
            <person name="Beede B."/>
            <person name="Kafkas S."/>
            <person name="Golino D."/>
            <person name="Preece J."/>
            <person name="Michelmore R."/>
        </authorList>
    </citation>
    <scope>NUCLEOTIDE SEQUENCE [LARGE SCALE GENOMIC DNA]</scope>
</reference>
<evidence type="ECO:0000313" key="2">
    <source>
        <dbReference type="Proteomes" id="UP001164250"/>
    </source>
</evidence>
<accession>A0ACC1A2P7</accession>
<name>A0ACC1A2P7_9ROSI</name>
<gene>
    <name evidence="1" type="ORF">Patl1_11529</name>
</gene>
<dbReference type="EMBL" id="CM047908">
    <property type="protein sequence ID" value="KAJ0081564.1"/>
    <property type="molecule type" value="Genomic_DNA"/>
</dbReference>
<protein>
    <submittedName>
        <fullName evidence="1">Uncharacterized protein</fullName>
    </submittedName>
</protein>
<organism evidence="1 2">
    <name type="scientific">Pistacia atlantica</name>
    <dbReference type="NCBI Taxonomy" id="434234"/>
    <lineage>
        <taxon>Eukaryota</taxon>
        <taxon>Viridiplantae</taxon>
        <taxon>Streptophyta</taxon>
        <taxon>Embryophyta</taxon>
        <taxon>Tracheophyta</taxon>
        <taxon>Spermatophyta</taxon>
        <taxon>Magnoliopsida</taxon>
        <taxon>eudicotyledons</taxon>
        <taxon>Gunneridae</taxon>
        <taxon>Pentapetalae</taxon>
        <taxon>rosids</taxon>
        <taxon>malvids</taxon>
        <taxon>Sapindales</taxon>
        <taxon>Anacardiaceae</taxon>
        <taxon>Pistacia</taxon>
    </lineage>
</organism>
<keyword evidence="2" id="KW-1185">Reference proteome</keyword>